<dbReference type="OrthoDB" id="9785076at2"/>
<dbReference type="PIRSF" id="PIRSF037442">
    <property type="entry name" value="UCP037442_abhydr"/>
    <property type="match status" value="1"/>
</dbReference>
<organism evidence="2 3">
    <name type="scientific">Stenotrophomonas ginsengisoli</name>
    <dbReference type="NCBI Taxonomy" id="336566"/>
    <lineage>
        <taxon>Bacteria</taxon>
        <taxon>Pseudomonadati</taxon>
        <taxon>Pseudomonadota</taxon>
        <taxon>Gammaproteobacteria</taxon>
        <taxon>Lysobacterales</taxon>
        <taxon>Lysobacteraceae</taxon>
        <taxon>Stenotrophomonas</taxon>
    </lineage>
</organism>
<proteinExistence type="predicted"/>
<dbReference type="InterPro" id="IPR017208">
    <property type="entry name" value="UCP037442_abhydr"/>
</dbReference>
<name>A0A0R0CZL1_9GAMM</name>
<dbReference type="EMBL" id="LDJM01000039">
    <property type="protein sequence ID" value="KRG74645.1"/>
    <property type="molecule type" value="Genomic_DNA"/>
</dbReference>
<dbReference type="Pfam" id="PF12146">
    <property type="entry name" value="Hydrolase_4"/>
    <property type="match status" value="1"/>
</dbReference>
<reference evidence="2 3" key="1">
    <citation type="submission" date="2015-05" db="EMBL/GenBank/DDBJ databases">
        <title>Genome sequencing and analysis of members of genus Stenotrophomonas.</title>
        <authorList>
            <person name="Patil P.P."/>
            <person name="Midha S."/>
            <person name="Patil P.B."/>
        </authorList>
    </citation>
    <scope>NUCLEOTIDE SEQUENCE [LARGE SCALE GENOMIC DNA]</scope>
    <source>
        <strain evidence="2 3">DSM 24757</strain>
    </source>
</reference>
<dbReference type="STRING" id="336566.ABB30_13445"/>
<sequence>MSEPHTLDITSTDGHQFQLLHVAPAQPAVAQLLWLPALGVAARHYLPLAHALAKHGCAVSLHEWRGHGSSSLRAQRQHNWGFSQLLHADLPAAVNGLHAAGIHIDTLGGHSLGGQLSCCLAPSLPLLKRLWLVASGSPHWRSFAPPQRYSLPLAYTALPAIAWLRGHLPGKQLGFGGREARGLIADWARVGRYGHYRLPAGVEQQMAGLQLACHGITLAEDWLAPDSSLDALLAKLPACDHQRSTLDAPALGVKADHFAWMRQPTAVADTLLRIFP</sequence>
<accession>A0A0R0CZL1</accession>
<gene>
    <name evidence="2" type="ORF">ABB30_13445</name>
</gene>
<dbReference type="InterPro" id="IPR029058">
    <property type="entry name" value="AB_hydrolase_fold"/>
</dbReference>
<evidence type="ECO:0000313" key="2">
    <source>
        <dbReference type="EMBL" id="KRG74645.1"/>
    </source>
</evidence>
<dbReference type="PATRIC" id="fig|336566.3.peg.2194"/>
<keyword evidence="3" id="KW-1185">Reference proteome</keyword>
<dbReference type="AlphaFoldDB" id="A0A0R0CZL1"/>
<dbReference type="RefSeq" id="WP_057638828.1">
    <property type="nucleotide sequence ID" value="NZ_LDJM01000039.1"/>
</dbReference>
<comment type="caution">
    <text evidence="2">The sequence shown here is derived from an EMBL/GenBank/DDBJ whole genome shotgun (WGS) entry which is preliminary data.</text>
</comment>
<evidence type="ECO:0000259" key="1">
    <source>
        <dbReference type="Pfam" id="PF12146"/>
    </source>
</evidence>
<feature type="domain" description="Serine aminopeptidase S33" evidence="1">
    <location>
        <begin position="36"/>
        <end position="159"/>
    </location>
</feature>
<evidence type="ECO:0000313" key="3">
    <source>
        <dbReference type="Proteomes" id="UP000050956"/>
    </source>
</evidence>
<dbReference type="Proteomes" id="UP000050956">
    <property type="component" value="Unassembled WGS sequence"/>
</dbReference>
<dbReference type="InterPro" id="IPR022742">
    <property type="entry name" value="Hydrolase_4"/>
</dbReference>
<protein>
    <recommendedName>
        <fullName evidence="1">Serine aminopeptidase S33 domain-containing protein</fullName>
    </recommendedName>
</protein>
<dbReference type="SUPFAM" id="SSF53474">
    <property type="entry name" value="alpha/beta-Hydrolases"/>
    <property type="match status" value="1"/>
</dbReference>
<dbReference type="Gene3D" id="3.40.50.1820">
    <property type="entry name" value="alpha/beta hydrolase"/>
    <property type="match status" value="1"/>
</dbReference>